<comment type="subcellular location">
    <subcellularLocation>
        <location evidence="1">Membrane</location>
        <topology evidence="1">Multi-pass membrane protein</topology>
    </subcellularLocation>
</comment>
<keyword evidence="6" id="KW-1185">Reference proteome</keyword>
<dbReference type="Proteomes" id="UP000452235">
    <property type="component" value="Unassembled WGS sequence"/>
</dbReference>
<evidence type="ECO:0000256" key="1">
    <source>
        <dbReference type="ARBA" id="ARBA00004141"/>
    </source>
</evidence>
<protein>
    <submittedName>
        <fullName evidence="5">MFS multidrug transporter</fullName>
    </submittedName>
</protein>
<dbReference type="InterPro" id="IPR036259">
    <property type="entry name" value="MFS_trans_sf"/>
</dbReference>
<comment type="caution">
    <text evidence="5">The sequence shown here is derived from an EMBL/GenBank/DDBJ whole genome shotgun (WGS) entry which is preliminary data.</text>
</comment>
<dbReference type="PROSITE" id="PS50850">
    <property type="entry name" value="MFS"/>
    <property type="match status" value="1"/>
</dbReference>
<dbReference type="InterPro" id="IPR020846">
    <property type="entry name" value="MFS_dom"/>
</dbReference>
<dbReference type="AlphaFoldDB" id="A0A5M3YYU8"/>
<keyword evidence="3" id="KW-1133">Transmembrane helix</keyword>
<evidence type="ECO:0000313" key="5">
    <source>
        <dbReference type="EMBL" id="GFF20052.1"/>
    </source>
</evidence>
<proteinExistence type="predicted"/>
<name>A0A5M3YYU8_ASPTE</name>
<keyword evidence="4" id="KW-0472">Membrane</keyword>
<evidence type="ECO:0000256" key="2">
    <source>
        <dbReference type="ARBA" id="ARBA00022692"/>
    </source>
</evidence>
<reference evidence="5 6" key="1">
    <citation type="submission" date="2020-01" db="EMBL/GenBank/DDBJ databases">
        <title>Aspergillus terreus IFO 6365 whole genome shotgun sequence.</title>
        <authorList>
            <person name="Kanamasa S."/>
            <person name="Takahashi H."/>
        </authorList>
    </citation>
    <scope>NUCLEOTIDE SEQUENCE [LARGE SCALE GENOMIC DNA]</scope>
    <source>
        <strain evidence="5 6">IFO 6365</strain>
    </source>
</reference>
<dbReference type="GO" id="GO:0022857">
    <property type="term" value="F:transmembrane transporter activity"/>
    <property type="evidence" value="ECO:0007669"/>
    <property type="project" value="InterPro"/>
</dbReference>
<dbReference type="PANTHER" id="PTHR23502:SF157">
    <property type="entry name" value="MAJOR FACILITATOR SUPERFAMILY (MFS) PROFILE DOMAIN-CONTAINING PROTEIN-RELATED"/>
    <property type="match status" value="1"/>
</dbReference>
<evidence type="ECO:0000256" key="3">
    <source>
        <dbReference type="ARBA" id="ARBA00022989"/>
    </source>
</evidence>
<sequence>MSDIYMSHCGTDKSTLDPALEQLGLQVAADGFHIQWAKGNRRHPRNWRQSRKIYDTCLIVFLELFTTAISTSGSNAANDALNEFDIQRELAIFIFVSLYLLGQGFGAIVLPPYSESFGRKNLYVASTAVYSISCAVVAAVPSLIGVAVGRLVSGFVSSIPTTVVVGSIEDMYNAKDRVWVICVWAIVANLGLVVGPIYSTFITADLGWRWVFYVATMVTGVLAFLLLTIRESRPSLLLAQEVDTLRRITGIETLQASNPDMIPDLRTFVRVALGRPVRLLCTELIVFVVSFMSGIAVALVYLFTEALPPIYEAFGFSPRLSCLPFVALGIGMLAGLSTRCIDLRIIDTHRRNGRPLVPEHKLTGFSIGTPILAAALWLYAWTIPPEVTNVHWIVSAIALVLIGYALNEIDYVLSGYLTDSYLSYAASGLAALSLVRALLSAVLPLISSPMFTGIGNNMAVSVLAGLATVFCVIPPLFARFGRVIRARSEFAKYSLRMYHEHSVDEDGL</sequence>
<dbReference type="InterPro" id="IPR011701">
    <property type="entry name" value="MFS"/>
</dbReference>
<dbReference type="Gene3D" id="1.20.1250.20">
    <property type="entry name" value="MFS general substrate transporter like domains"/>
    <property type="match status" value="1"/>
</dbReference>
<dbReference type="PANTHER" id="PTHR23502">
    <property type="entry name" value="MAJOR FACILITATOR SUPERFAMILY"/>
    <property type="match status" value="1"/>
</dbReference>
<organism evidence="5 6">
    <name type="scientific">Aspergillus terreus</name>
    <dbReference type="NCBI Taxonomy" id="33178"/>
    <lineage>
        <taxon>Eukaryota</taxon>
        <taxon>Fungi</taxon>
        <taxon>Dikarya</taxon>
        <taxon>Ascomycota</taxon>
        <taxon>Pezizomycotina</taxon>
        <taxon>Eurotiomycetes</taxon>
        <taxon>Eurotiomycetidae</taxon>
        <taxon>Eurotiales</taxon>
        <taxon>Aspergillaceae</taxon>
        <taxon>Aspergillus</taxon>
        <taxon>Aspergillus subgen. Circumdati</taxon>
    </lineage>
</organism>
<dbReference type="SUPFAM" id="SSF103473">
    <property type="entry name" value="MFS general substrate transporter"/>
    <property type="match status" value="1"/>
</dbReference>
<dbReference type="GO" id="GO:0016020">
    <property type="term" value="C:membrane"/>
    <property type="evidence" value="ECO:0007669"/>
    <property type="project" value="UniProtKB-SubCell"/>
</dbReference>
<evidence type="ECO:0000256" key="4">
    <source>
        <dbReference type="ARBA" id="ARBA00023136"/>
    </source>
</evidence>
<gene>
    <name evidence="5" type="ORF">ATEIFO6365_0011031200</name>
</gene>
<dbReference type="EMBL" id="BLJY01000011">
    <property type="protein sequence ID" value="GFF20052.1"/>
    <property type="molecule type" value="Genomic_DNA"/>
</dbReference>
<dbReference type="VEuPathDB" id="FungiDB:ATEG_03899"/>
<dbReference type="FunFam" id="1.20.1250.20:FF:000475">
    <property type="entry name" value="MFS multidrug transporter, putative"/>
    <property type="match status" value="1"/>
</dbReference>
<accession>A0A5M3YYU8</accession>
<dbReference type="Pfam" id="PF07690">
    <property type="entry name" value="MFS_1"/>
    <property type="match status" value="1"/>
</dbReference>
<evidence type="ECO:0000313" key="6">
    <source>
        <dbReference type="Proteomes" id="UP000452235"/>
    </source>
</evidence>
<dbReference type="OrthoDB" id="5410178at2759"/>
<keyword evidence="2" id="KW-0812">Transmembrane</keyword>